<dbReference type="Proteomes" id="UP001501591">
    <property type="component" value="Unassembled WGS sequence"/>
</dbReference>
<evidence type="ECO:0000313" key="2">
    <source>
        <dbReference type="Proteomes" id="UP001501591"/>
    </source>
</evidence>
<dbReference type="EMBL" id="BAABCP010000003">
    <property type="protein sequence ID" value="GAA3949728.1"/>
    <property type="molecule type" value="Genomic_DNA"/>
</dbReference>
<comment type="caution">
    <text evidence="1">The sequence shown here is derived from an EMBL/GenBank/DDBJ whole genome shotgun (WGS) entry which is preliminary data.</text>
</comment>
<evidence type="ECO:0000313" key="1">
    <source>
        <dbReference type="EMBL" id="GAA3949728.1"/>
    </source>
</evidence>
<dbReference type="RefSeq" id="WP_200769338.1">
    <property type="nucleotide sequence ID" value="NZ_BAABCP010000003.1"/>
</dbReference>
<organism evidence="1 2">
    <name type="scientific">Microbacterium soli</name>
    <dbReference type="NCBI Taxonomy" id="446075"/>
    <lineage>
        <taxon>Bacteria</taxon>
        <taxon>Bacillati</taxon>
        <taxon>Actinomycetota</taxon>
        <taxon>Actinomycetes</taxon>
        <taxon>Micrococcales</taxon>
        <taxon>Microbacteriaceae</taxon>
        <taxon>Microbacterium</taxon>
    </lineage>
</organism>
<accession>A0ABP7NLE0</accession>
<keyword evidence="2" id="KW-1185">Reference proteome</keyword>
<name>A0ABP7NLE0_9MICO</name>
<gene>
    <name evidence="1" type="ORF">GCM10022383_29210</name>
</gene>
<protein>
    <submittedName>
        <fullName evidence="1">Uncharacterized protein</fullName>
    </submittedName>
</protein>
<reference evidence="2" key="1">
    <citation type="journal article" date="2019" name="Int. J. Syst. Evol. Microbiol.">
        <title>The Global Catalogue of Microorganisms (GCM) 10K type strain sequencing project: providing services to taxonomists for standard genome sequencing and annotation.</title>
        <authorList>
            <consortium name="The Broad Institute Genomics Platform"/>
            <consortium name="The Broad Institute Genome Sequencing Center for Infectious Disease"/>
            <person name="Wu L."/>
            <person name="Ma J."/>
        </authorList>
    </citation>
    <scope>NUCLEOTIDE SEQUENCE [LARGE SCALE GENOMIC DNA]</scope>
    <source>
        <strain evidence="2">JCM 17024</strain>
    </source>
</reference>
<proteinExistence type="predicted"/>
<sequence length="69" mass="7248">MLGQLAAWHERVVDGTHYNGEDGRGDGATGTVTTAAELHRAAAAFDAASAALREAHAANGVVRWYDDPQ</sequence>